<dbReference type="InterPro" id="IPR043509">
    <property type="entry name" value="Bromo_Brdt_II"/>
</dbReference>
<dbReference type="GO" id="GO:0005634">
    <property type="term" value="C:nucleus"/>
    <property type="evidence" value="ECO:0007669"/>
    <property type="project" value="TreeGrafter"/>
</dbReference>
<evidence type="ECO:0000313" key="8">
    <source>
        <dbReference type="EMBL" id="KRY71416.1"/>
    </source>
</evidence>
<dbReference type="SUPFAM" id="SSF47370">
    <property type="entry name" value="Bromodomain"/>
    <property type="match status" value="2"/>
</dbReference>
<feature type="compositionally biased region" description="Polar residues" evidence="5">
    <location>
        <begin position="1"/>
        <end position="13"/>
    </location>
</feature>
<evidence type="ECO:0000313" key="9">
    <source>
        <dbReference type="Proteomes" id="UP000054632"/>
    </source>
</evidence>
<feature type="compositionally biased region" description="Low complexity" evidence="5">
    <location>
        <begin position="942"/>
        <end position="951"/>
    </location>
</feature>
<dbReference type="Pfam" id="PF00439">
    <property type="entry name" value="Bromodomain"/>
    <property type="match status" value="2"/>
</dbReference>
<feature type="region of interest" description="Disordered" evidence="5">
    <location>
        <begin position="477"/>
        <end position="510"/>
    </location>
</feature>
<dbReference type="PANTHER" id="PTHR22880">
    <property type="entry name" value="FALZ-RELATED BROMODOMAIN-CONTAINING PROTEINS"/>
    <property type="match status" value="1"/>
</dbReference>
<evidence type="ECO:0000259" key="7">
    <source>
        <dbReference type="PROSITE" id="PS51525"/>
    </source>
</evidence>
<feature type="compositionally biased region" description="Low complexity" evidence="5">
    <location>
        <begin position="823"/>
        <end position="851"/>
    </location>
</feature>
<dbReference type="PRINTS" id="PR00503">
    <property type="entry name" value="BROMODOMAIN"/>
</dbReference>
<evidence type="ECO:0000256" key="4">
    <source>
        <dbReference type="SAM" id="Coils"/>
    </source>
</evidence>
<feature type="region of interest" description="Disordered" evidence="5">
    <location>
        <begin position="260"/>
        <end position="359"/>
    </location>
</feature>
<feature type="compositionally biased region" description="Low complexity" evidence="5">
    <location>
        <begin position="575"/>
        <end position="590"/>
    </location>
</feature>
<feature type="compositionally biased region" description="Low complexity" evidence="5">
    <location>
        <begin position="1058"/>
        <end position="1082"/>
    </location>
</feature>
<dbReference type="PROSITE" id="PS50014">
    <property type="entry name" value="BROMODOMAIN_2"/>
    <property type="match status" value="2"/>
</dbReference>
<feature type="compositionally biased region" description="Low complexity" evidence="5">
    <location>
        <begin position="477"/>
        <end position="492"/>
    </location>
</feature>
<keyword evidence="2 3" id="KW-0103">Bromodomain</keyword>
<dbReference type="Proteomes" id="UP000054632">
    <property type="component" value="Unassembled WGS sequence"/>
</dbReference>
<dbReference type="FunFam" id="1.20.1270.220:FF:000001">
    <property type="entry name" value="bromodomain-containing protein 2 isoform X1"/>
    <property type="match status" value="1"/>
</dbReference>
<feature type="region of interest" description="Disordered" evidence="5">
    <location>
        <begin position="1008"/>
        <end position="1028"/>
    </location>
</feature>
<dbReference type="GO" id="GO:0006338">
    <property type="term" value="P:chromatin remodeling"/>
    <property type="evidence" value="ECO:0007669"/>
    <property type="project" value="TreeGrafter"/>
</dbReference>
<dbReference type="SMART" id="SM00297">
    <property type="entry name" value="BROMO"/>
    <property type="match status" value="2"/>
</dbReference>
<dbReference type="FunFam" id="1.20.920.10:FF:000002">
    <property type="entry name" value="Bromodomain-containing protein 4"/>
    <property type="match status" value="1"/>
</dbReference>
<feature type="region of interest" description="Disordered" evidence="5">
    <location>
        <begin position="786"/>
        <end position="854"/>
    </location>
</feature>
<dbReference type="Gene3D" id="1.20.1270.220">
    <property type="match status" value="1"/>
</dbReference>
<feature type="region of interest" description="Disordered" evidence="5">
    <location>
        <begin position="890"/>
        <end position="955"/>
    </location>
</feature>
<evidence type="ECO:0000259" key="6">
    <source>
        <dbReference type="PROSITE" id="PS50014"/>
    </source>
</evidence>
<dbReference type="CDD" id="cd05498">
    <property type="entry name" value="Bromo_Brdt_II_like"/>
    <property type="match status" value="1"/>
</dbReference>
<dbReference type="PROSITE" id="PS51525">
    <property type="entry name" value="NET"/>
    <property type="match status" value="1"/>
</dbReference>
<dbReference type="Pfam" id="PF17105">
    <property type="entry name" value="BRD4_CDT"/>
    <property type="match status" value="1"/>
</dbReference>
<organism evidence="8 9">
    <name type="scientific">Trichinella pseudospiralis</name>
    <name type="common">Parasitic roundworm</name>
    <dbReference type="NCBI Taxonomy" id="6337"/>
    <lineage>
        <taxon>Eukaryota</taxon>
        <taxon>Metazoa</taxon>
        <taxon>Ecdysozoa</taxon>
        <taxon>Nematoda</taxon>
        <taxon>Enoplea</taxon>
        <taxon>Dorylaimia</taxon>
        <taxon>Trichinellida</taxon>
        <taxon>Trichinellidae</taxon>
        <taxon>Trichinella</taxon>
    </lineage>
</organism>
<dbReference type="PANTHER" id="PTHR22880:SF225">
    <property type="entry name" value="BROMODOMAIN-CONTAINING PROTEIN BET-1-RELATED"/>
    <property type="match status" value="1"/>
</dbReference>
<feature type="region of interest" description="Disordered" evidence="5">
    <location>
        <begin position="1052"/>
        <end position="1082"/>
    </location>
</feature>
<dbReference type="FunFam" id="1.20.920.10:FF:000003">
    <property type="entry name" value="Bromodomain-containing protein 2"/>
    <property type="match status" value="1"/>
</dbReference>
<keyword evidence="4" id="KW-0175">Coiled coil</keyword>
<proteinExistence type="predicted"/>
<sequence>MNGDSTVSTSSIFGNGPESEHKAMNTPESTDLIEKLSPVNDGSTAISECDFSEDEPHYEPAEASSSRTEQPWETPVMDPVNGIVQPRVVAPPGKPTRNTNQLEFMQKEVLRAVLRHKHSWPFSKPVDAAKLNLVDYHDIIKRPMDLGTIEKRLRNCYYYSSQQSMQDFMTMFTNCYTYNPPGSDIVVMAQALEKVFLEKIAHMPSEEIEIPRPSTQKRGRHKKGKSLAAARAAQATRATNAFLASQKQIADSTDSVGSLSQSELADATSTASMSNEQLHSNTALSEESGTTDTVPVSTPMISPGSVLPAKLQKGVKRKADTTTPSEEQTLGKISTRRESSRPIKKPARDPFFTDNQSPAMKHKYKGKLNEQMKFCYGIVKELLSKRHSEYAWPFYKPVDVEGLGLHDYYDVIEVPMDLGTVRRKLECREYGSPSEFAADVRLIFSNCYRYNPPDHEVVKMAKTISEIFEQRFAQLPDDLSPSTSSPAPTETTHNVSVGAVSSHRTRQPAVKSEPVMNAMPPMTTELEEMDEDGIDARLSELQIQLSNISNEISRLILMKNKLKEANAARAALAQSTLPTVQPSPAAAAQPAKKRTASKPKAEPKLPPAAVAAAAAAAAAAGGGANAAASVSYLPTTGPTTSSANAISSSLVSTAVVDKAPNTSRKRAVVSNKSKMKKGGYYFDSEDEDNFKPTTYDEKRQLSLDINKLPGDKLGRVVQIIQAREPALRVSNPDEIEIDFETLKPATLRELEAYVASCLKKKVRKPCTARTAKDIEQRKKELEKQIQDLGGQVQPAKKVTKKDSQAYEQSKNRRQGPASAPTNSALSTSSSSSSASSSSSESSSSDSSDSESGVTTLASSVSGTLSSYSQSGVENTKLAQTVFGANNGSTQEVFNLNNNPKSFISNERDGGKGRQHSTSAPRAADGMSLVAKKQSQPAGPVGSSSSSSNSSSGIVVKQEGQSTLLSNDVGRSWASLSKTLGGSSTEQSSVKACAADEFENFRKMALQKEERRHNLKKQQEEKEKVREYQERMRAEQLAMQEQEEKEARMLENARLQAEQQKQQQQQQLQQQQQSQHPLQQPKPKLLRTEISPEEEAASQGISQREMARMREQERRRKEAVSIIYRVLCAHFFILHLLDRCIVFQMENQVDIMMQMELMAGFEQEIR</sequence>
<gene>
    <name evidence="8" type="primary">BRD2</name>
    <name evidence="8" type="ORF">T4A_10358</name>
</gene>
<dbReference type="PROSITE" id="PS00633">
    <property type="entry name" value="BROMODOMAIN_1"/>
    <property type="match status" value="2"/>
</dbReference>
<dbReference type="InterPro" id="IPR001487">
    <property type="entry name" value="Bromodomain"/>
</dbReference>
<feature type="region of interest" description="Disordered" evidence="5">
    <location>
        <begin position="1090"/>
        <end position="1109"/>
    </location>
</feature>
<evidence type="ECO:0000256" key="5">
    <source>
        <dbReference type="SAM" id="MobiDB-lite"/>
    </source>
</evidence>
<accession>A0A0V1ECS2</accession>
<dbReference type="GO" id="GO:0000785">
    <property type="term" value="C:chromatin"/>
    <property type="evidence" value="ECO:0007669"/>
    <property type="project" value="TreeGrafter"/>
</dbReference>
<dbReference type="InterPro" id="IPR043508">
    <property type="entry name" value="Bromo_Brdt_I"/>
</dbReference>
<feature type="region of interest" description="Disordered" evidence="5">
    <location>
        <begin position="207"/>
        <end position="231"/>
    </location>
</feature>
<keyword evidence="1" id="KW-0677">Repeat</keyword>
<feature type="coiled-coil region" evidence="4">
    <location>
        <begin position="538"/>
        <end position="565"/>
    </location>
</feature>
<protein>
    <submittedName>
        <fullName evidence="8">Bromodomain-containing protein 2</fullName>
    </submittedName>
</protein>
<dbReference type="EMBL" id="JYDR01000058">
    <property type="protein sequence ID" value="KRY71416.1"/>
    <property type="molecule type" value="Genomic_DNA"/>
</dbReference>
<reference evidence="8 9" key="1">
    <citation type="submission" date="2015-01" db="EMBL/GenBank/DDBJ databases">
        <title>Evolution of Trichinella species and genotypes.</title>
        <authorList>
            <person name="Korhonen P.K."/>
            <person name="Edoardo P."/>
            <person name="Giuseppe L.R."/>
            <person name="Gasser R.B."/>
        </authorList>
    </citation>
    <scope>NUCLEOTIDE SEQUENCE [LARGE SCALE GENOMIC DNA]</scope>
    <source>
        <strain evidence="8">ISS13</strain>
    </source>
</reference>
<dbReference type="CDD" id="cd05497">
    <property type="entry name" value="Bromo_Brdt_I_like"/>
    <property type="match status" value="1"/>
</dbReference>
<dbReference type="Gene3D" id="1.20.920.10">
    <property type="entry name" value="Bromodomain-like"/>
    <property type="match status" value="2"/>
</dbReference>
<dbReference type="GO" id="GO:0006355">
    <property type="term" value="P:regulation of DNA-templated transcription"/>
    <property type="evidence" value="ECO:0007669"/>
    <property type="project" value="TreeGrafter"/>
</dbReference>
<feature type="domain" description="Bromo" evidence="6">
    <location>
        <begin position="114"/>
        <end position="186"/>
    </location>
</feature>
<dbReference type="InterPro" id="IPR018359">
    <property type="entry name" value="Bromodomain_CS"/>
</dbReference>
<feature type="region of interest" description="Disordered" evidence="5">
    <location>
        <begin position="575"/>
        <end position="604"/>
    </location>
</feature>
<dbReference type="InterPro" id="IPR038336">
    <property type="entry name" value="NET_sf"/>
</dbReference>
<feature type="domain" description="NET" evidence="7">
    <location>
        <begin position="683"/>
        <end position="765"/>
    </location>
</feature>
<feature type="compositionally biased region" description="Polar residues" evidence="5">
    <location>
        <begin position="260"/>
        <end position="300"/>
    </location>
</feature>
<evidence type="ECO:0000256" key="2">
    <source>
        <dbReference type="ARBA" id="ARBA00023117"/>
    </source>
</evidence>
<feature type="compositionally biased region" description="Polar residues" evidence="5">
    <location>
        <begin position="321"/>
        <end position="332"/>
    </location>
</feature>
<dbReference type="AlphaFoldDB" id="A0A0V1ECS2"/>
<dbReference type="Pfam" id="PF17035">
    <property type="entry name" value="BET"/>
    <property type="match status" value="1"/>
</dbReference>
<dbReference type="InterPro" id="IPR027353">
    <property type="entry name" value="NET_dom"/>
</dbReference>
<evidence type="ECO:0000256" key="3">
    <source>
        <dbReference type="PROSITE-ProRule" id="PRU00035"/>
    </source>
</evidence>
<feature type="compositionally biased region" description="Basic residues" evidence="5">
    <location>
        <begin position="215"/>
        <end position="225"/>
    </location>
</feature>
<feature type="region of interest" description="Disordered" evidence="5">
    <location>
        <begin position="1"/>
        <end position="75"/>
    </location>
</feature>
<feature type="compositionally biased region" description="Polar residues" evidence="5">
    <location>
        <begin position="890"/>
        <end position="904"/>
    </location>
</feature>
<dbReference type="InterPro" id="IPR036427">
    <property type="entry name" value="Bromodomain-like_sf"/>
</dbReference>
<name>A0A0V1ECS2_TRIPS</name>
<comment type="caution">
    <text evidence="8">The sequence shown here is derived from an EMBL/GenBank/DDBJ whole genome shotgun (WGS) entry which is preliminary data.</text>
</comment>
<dbReference type="InterPro" id="IPR050935">
    <property type="entry name" value="Bromo_chromatin_reader"/>
</dbReference>
<evidence type="ECO:0000256" key="1">
    <source>
        <dbReference type="ARBA" id="ARBA00022737"/>
    </source>
</evidence>
<feature type="domain" description="Bromo" evidence="6">
    <location>
        <begin position="386"/>
        <end position="458"/>
    </location>
</feature>
<dbReference type="InterPro" id="IPR031354">
    <property type="entry name" value="BRD4_CDT"/>
</dbReference>